<feature type="domain" description="FAD dependent oxidoreductase" evidence="1">
    <location>
        <begin position="42"/>
        <end position="76"/>
    </location>
</feature>
<comment type="caution">
    <text evidence="2">The sequence shown here is derived from an EMBL/GenBank/DDBJ whole genome shotgun (WGS) entry which is preliminary data.</text>
</comment>
<evidence type="ECO:0000313" key="3">
    <source>
        <dbReference type="Proteomes" id="UP000652761"/>
    </source>
</evidence>
<dbReference type="EMBL" id="NMUH01002818">
    <property type="protein sequence ID" value="MQM02223.1"/>
    <property type="molecule type" value="Genomic_DNA"/>
</dbReference>
<protein>
    <recommendedName>
        <fullName evidence="1">FAD dependent oxidoreductase domain-containing protein</fullName>
    </recommendedName>
</protein>
<keyword evidence="3" id="KW-1185">Reference proteome</keyword>
<dbReference type="InterPro" id="IPR036188">
    <property type="entry name" value="FAD/NAD-bd_sf"/>
</dbReference>
<dbReference type="Proteomes" id="UP000652761">
    <property type="component" value="Unassembled WGS sequence"/>
</dbReference>
<dbReference type="Pfam" id="PF01266">
    <property type="entry name" value="DAO"/>
    <property type="match status" value="1"/>
</dbReference>
<dbReference type="OrthoDB" id="5046242at2759"/>
<organism evidence="2 3">
    <name type="scientific">Colocasia esculenta</name>
    <name type="common">Wild taro</name>
    <name type="synonym">Arum esculentum</name>
    <dbReference type="NCBI Taxonomy" id="4460"/>
    <lineage>
        <taxon>Eukaryota</taxon>
        <taxon>Viridiplantae</taxon>
        <taxon>Streptophyta</taxon>
        <taxon>Embryophyta</taxon>
        <taxon>Tracheophyta</taxon>
        <taxon>Spermatophyta</taxon>
        <taxon>Magnoliopsida</taxon>
        <taxon>Liliopsida</taxon>
        <taxon>Araceae</taxon>
        <taxon>Aroideae</taxon>
        <taxon>Colocasieae</taxon>
        <taxon>Colocasia</taxon>
    </lineage>
</organism>
<accession>A0A843VT13</accession>
<evidence type="ECO:0000313" key="2">
    <source>
        <dbReference type="EMBL" id="MQM02223.1"/>
    </source>
</evidence>
<evidence type="ECO:0000259" key="1">
    <source>
        <dbReference type="Pfam" id="PF01266"/>
    </source>
</evidence>
<reference evidence="2" key="1">
    <citation type="submission" date="2017-07" db="EMBL/GenBank/DDBJ databases">
        <title>Taro Niue Genome Assembly and Annotation.</title>
        <authorList>
            <person name="Atibalentja N."/>
            <person name="Keating K."/>
            <person name="Fields C.J."/>
        </authorList>
    </citation>
    <scope>NUCLEOTIDE SEQUENCE</scope>
    <source>
        <strain evidence="2">Niue_2</strain>
        <tissue evidence="2">Leaf</tissue>
    </source>
</reference>
<sequence>MAMVWAAGVSTATPLHHLHASFGFSCCRAEVIPLADSSQRKKVVVVGSGWAGLASANHLSKQGLSVTVLDGGSCPAEEVGTHGKKLFVLLSNIS</sequence>
<dbReference type="AlphaFoldDB" id="A0A843VT13"/>
<dbReference type="Gene3D" id="3.50.50.60">
    <property type="entry name" value="FAD/NAD(P)-binding domain"/>
    <property type="match status" value="1"/>
</dbReference>
<dbReference type="SUPFAM" id="SSF51905">
    <property type="entry name" value="FAD/NAD(P)-binding domain"/>
    <property type="match status" value="1"/>
</dbReference>
<dbReference type="InterPro" id="IPR006076">
    <property type="entry name" value="FAD-dep_OxRdtase"/>
</dbReference>
<name>A0A843VT13_COLES</name>
<proteinExistence type="predicted"/>
<gene>
    <name evidence="2" type="ORF">Taro_034988</name>
</gene>